<name>A0ABU9EAF3_9BACT</name>
<organism evidence="3 4">
    <name type="scientific">Gaopeijia maritima</name>
    <dbReference type="NCBI Taxonomy" id="3119007"/>
    <lineage>
        <taxon>Bacteria</taxon>
        <taxon>Pseudomonadati</taxon>
        <taxon>Gemmatimonadota</taxon>
        <taxon>Longimicrobiia</taxon>
        <taxon>Gaopeijiales</taxon>
        <taxon>Gaopeijiaceae</taxon>
        <taxon>Gaopeijia</taxon>
    </lineage>
</organism>
<dbReference type="NCBIfam" id="TIGR01552">
    <property type="entry name" value="phd_fam"/>
    <property type="match status" value="1"/>
</dbReference>
<dbReference type="InterPro" id="IPR051405">
    <property type="entry name" value="phD/YefM_antitoxin"/>
</dbReference>
<reference evidence="3 4" key="1">
    <citation type="submission" date="2024-02" db="EMBL/GenBank/DDBJ databases">
        <title>A novel Gemmatimonadota bacterium.</title>
        <authorList>
            <person name="Du Z.-J."/>
            <person name="Ye Y.-Q."/>
        </authorList>
    </citation>
    <scope>NUCLEOTIDE SEQUENCE [LARGE SCALE GENOMIC DNA]</scope>
    <source>
        <strain evidence="3 4">DH-20</strain>
    </source>
</reference>
<gene>
    <name evidence="3" type="ORF">WI372_12015</name>
</gene>
<dbReference type="Pfam" id="PF02604">
    <property type="entry name" value="PhdYeFM_antitox"/>
    <property type="match status" value="1"/>
</dbReference>
<dbReference type="PANTHER" id="PTHR33713:SF11">
    <property type="entry name" value="PREVENT-HOST-DEATH FAMILY PROTEIN"/>
    <property type="match status" value="1"/>
</dbReference>
<dbReference type="InterPro" id="IPR036165">
    <property type="entry name" value="YefM-like_sf"/>
</dbReference>
<dbReference type="RefSeq" id="WP_405287099.1">
    <property type="nucleotide sequence ID" value="NZ_JBBHLI010000007.1"/>
</dbReference>
<evidence type="ECO:0000256" key="1">
    <source>
        <dbReference type="ARBA" id="ARBA00009981"/>
    </source>
</evidence>
<protein>
    <recommendedName>
        <fullName evidence="2">Antitoxin</fullName>
    </recommendedName>
</protein>
<dbReference type="SUPFAM" id="SSF143120">
    <property type="entry name" value="YefM-like"/>
    <property type="match status" value="1"/>
</dbReference>
<evidence type="ECO:0000313" key="3">
    <source>
        <dbReference type="EMBL" id="MEK9501708.1"/>
    </source>
</evidence>
<keyword evidence="4" id="KW-1185">Reference proteome</keyword>
<dbReference type="Proteomes" id="UP001484239">
    <property type="component" value="Unassembled WGS sequence"/>
</dbReference>
<proteinExistence type="inferred from homology"/>
<comment type="similarity">
    <text evidence="1 2">Belongs to the phD/YefM antitoxin family.</text>
</comment>
<evidence type="ECO:0000256" key="2">
    <source>
        <dbReference type="RuleBase" id="RU362080"/>
    </source>
</evidence>
<evidence type="ECO:0000313" key="4">
    <source>
        <dbReference type="Proteomes" id="UP001484239"/>
    </source>
</evidence>
<comment type="function">
    <text evidence="2">Antitoxin component of a type II toxin-antitoxin (TA) system.</text>
</comment>
<accession>A0ABU9EAF3</accession>
<dbReference type="PANTHER" id="PTHR33713">
    <property type="entry name" value="ANTITOXIN YAFN-RELATED"/>
    <property type="match status" value="1"/>
</dbReference>
<dbReference type="Gene3D" id="3.40.1620.10">
    <property type="entry name" value="YefM-like domain"/>
    <property type="match status" value="1"/>
</dbReference>
<dbReference type="InterPro" id="IPR006442">
    <property type="entry name" value="Antitoxin_Phd/YefM"/>
</dbReference>
<sequence length="93" mass="10414">MPRLKPSQDVQPLSAFRANAAGFLEQVRTTKRPLVLTQHGRSAAVVLDVDEYEALVEQVEVIRDIRDAKAEMSRGEGIAHEEIVAELRSRLHP</sequence>
<dbReference type="EMBL" id="JBBHLI010000007">
    <property type="protein sequence ID" value="MEK9501708.1"/>
    <property type="molecule type" value="Genomic_DNA"/>
</dbReference>
<comment type="caution">
    <text evidence="3">The sequence shown here is derived from an EMBL/GenBank/DDBJ whole genome shotgun (WGS) entry which is preliminary data.</text>
</comment>